<dbReference type="AlphaFoldDB" id="A0A382EBM8"/>
<organism evidence="7">
    <name type="scientific">marine metagenome</name>
    <dbReference type="NCBI Taxonomy" id="408172"/>
    <lineage>
        <taxon>unclassified sequences</taxon>
        <taxon>metagenomes</taxon>
        <taxon>ecological metagenomes</taxon>
    </lineage>
</organism>
<dbReference type="GO" id="GO:0005840">
    <property type="term" value="C:ribosome"/>
    <property type="evidence" value="ECO:0007669"/>
    <property type="project" value="UniProtKB-KW"/>
</dbReference>
<dbReference type="InterPro" id="IPR005824">
    <property type="entry name" value="KOW"/>
</dbReference>
<dbReference type="GO" id="GO:0003735">
    <property type="term" value="F:structural constituent of ribosome"/>
    <property type="evidence" value="ECO:0007669"/>
    <property type="project" value="InterPro"/>
</dbReference>
<feature type="region of interest" description="Disordered" evidence="4">
    <location>
        <begin position="79"/>
        <end position="103"/>
    </location>
</feature>
<dbReference type="SUPFAM" id="SSF50104">
    <property type="entry name" value="Translation proteins SH3-like domain"/>
    <property type="match status" value="1"/>
</dbReference>
<dbReference type="Gene3D" id="2.30.30.30">
    <property type="match status" value="1"/>
</dbReference>
<keyword evidence="2" id="KW-0689">Ribosomal protein</keyword>
<keyword evidence="3" id="KW-0687">Ribonucleoprotein</keyword>
<comment type="similarity">
    <text evidence="1">Belongs to the universal ribosomal protein uL24 family.</text>
</comment>
<dbReference type="InterPro" id="IPR008991">
    <property type="entry name" value="Translation_prot_SH3-like_sf"/>
</dbReference>
<name>A0A382EBM8_9ZZZZ</name>
<evidence type="ECO:0000259" key="6">
    <source>
        <dbReference type="Pfam" id="PF17136"/>
    </source>
</evidence>
<reference evidence="7" key="1">
    <citation type="submission" date="2018-05" db="EMBL/GenBank/DDBJ databases">
        <authorList>
            <person name="Lanie J.A."/>
            <person name="Ng W.-L."/>
            <person name="Kazmierczak K.M."/>
            <person name="Andrzejewski T.M."/>
            <person name="Davidsen T.M."/>
            <person name="Wayne K.J."/>
            <person name="Tettelin H."/>
            <person name="Glass J.I."/>
            <person name="Rusch D."/>
            <person name="Podicherti R."/>
            <person name="Tsui H.-C.T."/>
            <person name="Winkler M.E."/>
        </authorList>
    </citation>
    <scope>NUCLEOTIDE SEQUENCE</scope>
</reference>
<dbReference type="InterPro" id="IPR041988">
    <property type="entry name" value="Ribosomal_uL24_KOW"/>
</dbReference>
<dbReference type="InterPro" id="IPR003256">
    <property type="entry name" value="Ribosomal_uL24"/>
</dbReference>
<dbReference type="Pfam" id="PF00467">
    <property type="entry name" value="KOW"/>
    <property type="match status" value="1"/>
</dbReference>
<evidence type="ECO:0000256" key="3">
    <source>
        <dbReference type="ARBA" id="ARBA00023274"/>
    </source>
</evidence>
<dbReference type="CDD" id="cd06089">
    <property type="entry name" value="KOW_RPL26"/>
    <property type="match status" value="1"/>
</dbReference>
<dbReference type="InterPro" id="IPR057264">
    <property type="entry name" value="Ribosomal_uL24_C"/>
</dbReference>
<accession>A0A382EBM8</accession>
<dbReference type="EMBL" id="UINC01043432">
    <property type="protein sequence ID" value="SVB47464.1"/>
    <property type="molecule type" value="Genomic_DNA"/>
</dbReference>
<dbReference type="NCBIfam" id="TIGR01079">
    <property type="entry name" value="rplX_bact"/>
    <property type="match status" value="1"/>
</dbReference>
<feature type="domain" description="KOW" evidence="5">
    <location>
        <begin position="3"/>
        <end position="33"/>
    </location>
</feature>
<proteinExistence type="inferred from homology"/>
<evidence type="ECO:0000313" key="7">
    <source>
        <dbReference type="EMBL" id="SVB47464.1"/>
    </source>
</evidence>
<gene>
    <name evidence="7" type="ORF">METZ01_LOCUS200318</name>
</gene>
<feature type="domain" description="Large ribosomal subunit protein uL24 C-terminal" evidence="6">
    <location>
        <begin position="35"/>
        <end position="99"/>
    </location>
</feature>
<protein>
    <submittedName>
        <fullName evidence="7">Uncharacterized protein</fullName>
    </submittedName>
</protein>
<evidence type="ECO:0000256" key="2">
    <source>
        <dbReference type="ARBA" id="ARBA00022980"/>
    </source>
</evidence>
<feature type="compositionally biased region" description="Basic and acidic residues" evidence="4">
    <location>
        <begin position="79"/>
        <end position="92"/>
    </location>
</feature>
<dbReference type="HAMAP" id="MF_01326_B">
    <property type="entry name" value="Ribosomal_uL24_B"/>
    <property type="match status" value="1"/>
</dbReference>
<evidence type="ECO:0000256" key="4">
    <source>
        <dbReference type="SAM" id="MobiDB-lite"/>
    </source>
</evidence>
<evidence type="ECO:0000256" key="1">
    <source>
        <dbReference type="ARBA" id="ARBA00010618"/>
    </source>
</evidence>
<dbReference type="GO" id="GO:0003723">
    <property type="term" value="F:RNA binding"/>
    <property type="evidence" value="ECO:0007669"/>
    <property type="project" value="InterPro"/>
</dbReference>
<evidence type="ECO:0000259" key="5">
    <source>
        <dbReference type="Pfam" id="PF00467"/>
    </source>
</evidence>
<dbReference type="PANTHER" id="PTHR12903">
    <property type="entry name" value="MITOCHONDRIAL RIBOSOMAL PROTEIN L24"/>
    <property type="match status" value="1"/>
</dbReference>
<dbReference type="GO" id="GO:0006412">
    <property type="term" value="P:translation"/>
    <property type="evidence" value="ECO:0007669"/>
    <property type="project" value="InterPro"/>
</dbReference>
<feature type="non-terminal residue" evidence="7">
    <location>
        <position position="1"/>
    </location>
</feature>
<dbReference type="InterPro" id="IPR014722">
    <property type="entry name" value="Rib_uL2_dom2"/>
</dbReference>
<sequence length="103" mass="11458">VTGDRVRVIRGNYRDMEGSVLEVLRDEGRVRVEGVNMRKKHTRPSQADPDGGIISVVAPIHISNVMLIDSATEESSRIRTRVEEDGTKERIAVKSGNPIPRPQ</sequence>
<dbReference type="Pfam" id="PF17136">
    <property type="entry name" value="ribosomal_L24"/>
    <property type="match status" value="1"/>
</dbReference>
<dbReference type="GO" id="GO:1990904">
    <property type="term" value="C:ribonucleoprotein complex"/>
    <property type="evidence" value="ECO:0007669"/>
    <property type="project" value="UniProtKB-KW"/>
</dbReference>